<evidence type="ECO:0000256" key="2">
    <source>
        <dbReference type="SAM" id="MobiDB-lite"/>
    </source>
</evidence>
<feature type="compositionally biased region" description="Basic and acidic residues" evidence="2">
    <location>
        <begin position="1"/>
        <end position="10"/>
    </location>
</feature>
<feature type="compositionally biased region" description="Polar residues" evidence="2">
    <location>
        <begin position="49"/>
        <end position="60"/>
    </location>
</feature>
<dbReference type="Proteomes" id="UP001281761">
    <property type="component" value="Unassembled WGS sequence"/>
</dbReference>
<keyword evidence="4" id="KW-1185">Reference proteome</keyword>
<feature type="region of interest" description="Disordered" evidence="2">
    <location>
        <begin position="1"/>
        <end position="104"/>
    </location>
</feature>
<feature type="coiled-coil region" evidence="1">
    <location>
        <begin position="329"/>
        <end position="552"/>
    </location>
</feature>
<reference evidence="3 4" key="1">
    <citation type="journal article" date="2022" name="bioRxiv">
        <title>Genomics of Preaxostyla Flagellates Illuminates Evolutionary Transitions and the Path Towards Mitochondrial Loss.</title>
        <authorList>
            <person name="Novak L.V.F."/>
            <person name="Treitli S.C."/>
            <person name="Pyrih J."/>
            <person name="Halakuc P."/>
            <person name="Pipaliya S.V."/>
            <person name="Vacek V."/>
            <person name="Brzon O."/>
            <person name="Soukal P."/>
            <person name="Eme L."/>
            <person name="Dacks J.B."/>
            <person name="Karnkowska A."/>
            <person name="Elias M."/>
            <person name="Hampl V."/>
        </authorList>
    </citation>
    <scope>NUCLEOTIDE SEQUENCE [LARGE SCALE GENOMIC DNA]</scope>
    <source>
        <strain evidence="3">NAU3</strain>
        <tissue evidence="3">Gut</tissue>
    </source>
</reference>
<protein>
    <submittedName>
        <fullName evidence="3">5-azacytidine-induced protein 1</fullName>
    </submittedName>
</protein>
<dbReference type="EMBL" id="JARBJD010000087">
    <property type="protein sequence ID" value="KAK2953783.1"/>
    <property type="molecule type" value="Genomic_DNA"/>
</dbReference>
<evidence type="ECO:0000256" key="1">
    <source>
        <dbReference type="SAM" id="Coils"/>
    </source>
</evidence>
<feature type="coiled-coil region" evidence="1">
    <location>
        <begin position="105"/>
        <end position="139"/>
    </location>
</feature>
<feature type="coiled-coil region" evidence="1">
    <location>
        <begin position="166"/>
        <end position="211"/>
    </location>
</feature>
<feature type="compositionally biased region" description="Basic and acidic residues" evidence="2">
    <location>
        <begin position="73"/>
        <end position="90"/>
    </location>
</feature>
<feature type="coiled-coil region" evidence="1">
    <location>
        <begin position="583"/>
        <end position="642"/>
    </location>
</feature>
<comment type="caution">
    <text evidence="3">The sequence shown here is derived from an EMBL/GenBank/DDBJ whole genome shotgun (WGS) entry which is preliminary data.</text>
</comment>
<organism evidence="3 4">
    <name type="scientific">Blattamonas nauphoetae</name>
    <dbReference type="NCBI Taxonomy" id="2049346"/>
    <lineage>
        <taxon>Eukaryota</taxon>
        <taxon>Metamonada</taxon>
        <taxon>Preaxostyla</taxon>
        <taxon>Oxymonadida</taxon>
        <taxon>Blattamonas</taxon>
    </lineage>
</organism>
<feature type="compositionally biased region" description="Low complexity" evidence="2">
    <location>
        <begin position="61"/>
        <end position="72"/>
    </location>
</feature>
<evidence type="ECO:0000313" key="4">
    <source>
        <dbReference type="Proteomes" id="UP001281761"/>
    </source>
</evidence>
<gene>
    <name evidence="3" type="ORF">BLNAU_11340</name>
</gene>
<proteinExistence type="predicted"/>
<evidence type="ECO:0000313" key="3">
    <source>
        <dbReference type="EMBL" id="KAK2953783.1"/>
    </source>
</evidence>
<dbReference type="PANTHER" id="PTHR31540:SF1">
    <property type="entry name" value="CENTROSOMAL PROTEIN OF 131 KDA"/>
    <property type="match status" value="1"/>
</dbReference>
<accession>A0ABQ9XN18</accession>
<keyword evidence="1" id="KW-0175">Coiled coil</keyword>
<name>A0ABQ9XN18_9EUKA</name>
<sequence>MSKSSDRVKSFMDFLDDTAQSHVHPPESPRDATSSSRHRPSSVHSSPSFQRQRPKSSSKYSSTERLNSSSSRLESRNDEKRPVVAHDTSKSHSTSSGISDLRIRVDTMKTTIEEQRKTIDTLKQSLEASRHREKQANERNQTELTKRLAEVDAQYHAEREKQIAFLNQILEDKKSLNEKCIQLASEFAKTKQTLEKEIEDKDHQIDVEIQRQREVWAVQEKARREKWQANKERQIKELTAKALQPEIERLIEKHKTDCAYLREQSERELRMQRETMDAQREEEIQRMRSELIRKNQNELDTILAEMRSKNLSLDTNYDQQIAAEREKYTQQLKAEMEHSQLVLEKAKAEYERILAQRDKEFQRQRKADEEAYAHSLRQLEEKNKEELASAATISRAAKEALRAEIFADLDKAVEERVAEIEGELQQAHEEEMALLAEKVSEDQRKLKKQVEEEKERVRRRLTEEKEKQMEGIREREEKLRTASELLSRKVDEQKEIIADLTAQLSAKDSETGHATEESERLKDRIKVLEMQLEGLQNEKDEEEARLSREWRETETTLRNTIEAIQADLDHERGINNAIRDDMRKQQEKEISTIEKKVKKTIETKDKAIKQLQLQLEESENQKIELQHLLDEQREELRALNDMV</sequence>
<dbReference type="PANTHER" id="PTHR31540">
    <property type="entry name" value="CENTROSOMAL PROTEIN OF 131 KDA"/>
    <property type="match status" value="1"/>
</dbReference>
<dbReference type="InterPro" id="IPR030465">
    <property type="entry name" value="CEP131"/>
</dbReference>